<dbReference type="InterPro" id="IPR004119">
    <property type="entry name" value="EcKL"/>
</dbReference>
<reference evidence="1 2" key="1">
    <citation type="journal article" date="2016" name="Genome Biol. Evol.">
        <title>Gene Family Evolution Reflects Adaptation to Soil Environmental Stressors in the Genome of the Collembolan Orchesella cincta.</title>
        <authorList>
            <person name="Faddeeva-Vakhrusheva A."/>
            <person name="Derks M.F."/>
            <person name="Anvar S.Y."/>
            <person name="Agamennone V."/>
            <person name="Suring W."/>
            <person name="Smit S."/>
            <person name="van Straalen N.M."/>
            <person name="Roelofs D."/>
        </authorList>
    </citation>
    <scope>NUCLEOTIDE SEQUENCE [LARGE SCALE GENOMIC DNA]</scope>
    <source>
        <tissue evidence="1">Mixed pool</tissue>
    </source>
</reference>
<keyword evidence="2" id="KW-1185">Reference proteome</keyword>
<gene>
    <name evidence="1" type="ORF">Ocin01_18455</name>
</gene>
<sequence>MKLVGTLLSRDVMDMIGIYLNRTGIGELEAESLLRIKPDGPIPFADEGIHKSVIIVDHQTFRETCLTVNLAYLIYSSTLVSLRKQSVPDLLRTFFDQFVEICKKLNEKPSASHFKILNEDGEERGSIVY</sequence>
<dbReference type="OrthoDB" id="191037at2759"/>
<comment type="caution">
    <text evidence="1">The sequence shown here is derived from an EMBL/GenBank/DDBJ whole genome shotgun (WGS) entry which is preliminary data.</text>
</comment>
<dbReference type="Pfam" id="PF02958">
    <property type="entry name" value="EcKL"/>
    <property type="match status" value="1"/>
</dbReference>
<accession>A0A1D2M5G8</accession>
<dbReference type="AlphaFoldDB" id="A0A1D2M5G8"/>
<organism evidence="1 2">
    <name type="scientific">Orchesella cincta</name>
    <name type="common">Springtail</name>
    <name type="synonym">Podura cincta</name>
    <dbReference type="NCBI Taxonomy" id="48709"/>
    <lineage>
        <taxon>Eukaryota</taxon>
        <taxon>Metazoa</taxon>
        <taxon>Ecdysozoa</taxon>
        <taxon>Arthropoda</taxon>
        <taxon>Hexapoda</taxon>
        <taxon>Collembola</taxon>
        <taxon>Entomobryomorpha</taxon>
        <taxon>Entomobryoidea</taxon>
        <taxon>Orchesellidae</taxon>
        <taxon>Orchesellinae</taxon>
        <taxon>Orchesella</taxon>
    </lineage>
</organism>
<dbReference type="Proteomes" id="UP000094527">
    <property type="component" value="Unassembled WGS sequence"/>
</dbReference>
<dbReference type="EMBL" id="LJIJ01003944">
    <property type="protein sequence ID" value="ODM88227.1"/>
    <property type="molecule type" value="Genomic_DNA"/>
</dbReference>
<proteinExistence type="predicted"/>
<protein>
    <submittedName>
        <fullName evidence="1">Uncharacterized protein</fullName>
    </submittedName>
</protein>
<evidence type="ECO:0000313" key="1">
    <source>
        <dbReference type="EMBL" id="ODM88227.1"/>
    </source>
</evidence>
<name>A0A1D2M5G8_ORCCI</name>
<evidence type="ECO:0000313" key="2">
    <source>
        <dbReference type="Proteomes" id="UP000094527"/>
    </source>
</evidence>